<accession>A0A1T5MKY1</accession>
<evidence type="ECO:0000256" key="5">
    <source>
        <dbReference type="ARBA" id="ARBA00022679"/>
    </source>
</evidence>
<keyword evidence="6" id="KW-0479">Metal-binding</keyword>
<evidence type="ECO:0000256" key="4">
    <source>
        <dbReference type="ARBA" id="ARBA00020837"/>
    </source>
</evidence>
<comment type="pathway">
    <text evidence="10">Polyol metabolism; 1,2-propanediol degradation.</text>
</comment>
<name>A0A1T5MKY1_9FIRM</name>
<keyword evidence="5 10" id="KW-0808">Transferase</keyword>
<dbReference type="PANTHER" id="PTHR39453:SF1">
    <property type="entry name" value="PHOSPHATE PROPANOYLTRANSFERASE"/>
    <property type="match status" value="1"/>
</dbReference>
<evidence type="ECO:0000256" key="8">
    <source>
        <dbReference type="ARBA" id="ARBA00023315"/>
    </source>
</evidence>
<dbReference type="RefSeq" id="WP_079495476.1">
    <property type="nucleotide sequence ID" value="NZ_FUZT01000017.1"/>
</dbReference>
<dbReference type="EC" id="2.3.1.222" evidence="3 10"/>
<dbReference type="NCBIfam" id="NF011652">
    <property type="entry name" value="PRK15070.1"/>
    <property type="match status" value="1"/>
</dbReference>
<keyword evidence="7" id="KW-0862">Zinc</keyword>
<sequence>MEKQDLIYQKLLELIKLDDLNNEHMYKNTPASSASIPVGISNRHVHLSQSDVSLLYGENYQLTPYKELAQPGQCACKETVILCGPKGALERVRVIGPARVQTQVEILSGDCFALGIKAPVRISGDISGSSGLTIIGPKGSIQLTEGVIVAQRHIHMHPEDAKRFSVENEQVVKIEVDGPRGGILNHVLIRVSENSALECHIDVEEANALGVQSSSSIKIIE</sequence>
<keyword evidence="12" id="KW-1185">Reference proteome</keyword>
<dbReference type="GO" id="GO:0046872">
    <property type="term" value="F:metal ion binding"/>
    <property type="evidence" value="ECO:0007669"/>
    <property type="project" value="UniProtKB-KW"/>
</dbReference>
<evidence type="ECO:0000256" key="6">
    <source>
        <dbReference type="ARBA" id="ARBA00022723"/>
    </source>
</evidence>
<evidence type="ECO:0000313" key="12">
    <source>
        <dbReference type="Proteomes" id="UP000190285"/>
    </source>
</evidence>
<comment type="function">
    <text evidence="10">Involved in 1,2-propanediol (1,2-PD) degradation by catalyzing the conversion of propanoyl-CoA to propanoyl-phosphate.</text>
</comment>
<dbReference type="PANTHER" id="PTHR39453">
    <property type="entry name" value="PHOSPHATE PROPANOYLTRANSFERASE"/>
    <property type="match status" value="1"/>
</dbReference>
<protein>
    <recommendedName>
        <fullName evidence="4 10">Phosphate propanoyltransferase</fullName>
        <ecNumber evidence="3 10">2.3.1.222</ecNumber>
    </recommendedName>
</protein>
<dbReference type="Pfam" id="PF06130">
    <property type="entry name" value="PTAC"/>
    <property type="match status" value="1"/>
</dbReference>
<gene>
    <name evidence="11" type="ORF">SAMN02194393_04911</name>
</gene>
<dbReference type="InterPro" id="IPR008300">
    <property type="entry name" value="PTAC"/>
</dbReference>
<comment type="similarity">
    <text evidence="2 10">Belongs to the PduL family.</text>
</comment>
<evidence type="ECO:0000256" key="3">
    <source>
        <dbReference type="ARBA" id="ARBA00012206"/>
    </source>
</evidence>
<dbReference type="Proteomes" id="UP000190285">
    <property type="component" value="Unassembled WGS sequence"/>
</dbReference>
<comment type="catalytic activity">
    <reaction evidence="9 10">
        <text>propanoyl-CoA + phosphate = propanoyl phosphate + CoA</text>
        <dbReference type="Rhea" id="RHEA:28046"/>
        <dbReference type="ChEBI" id="CHEBI:43474"/>
        <dbReference type="ChEBI" id="CHEBI:57287"/>
        <dbReference type="ChEBI" id="CHEBI:57392"/>
        <dbReference type="ChEBI" id="CHEBI:58933"/>
        <dbReference type="EC" id="2.3.1.222"/>
    </reaction>
</comment>
<organism evidence="11 12">
    <name type="scientific">Maledivibacter halophilus</name>
    <dbReference type="NCBI Taxonomy" id="36842"/>
    <lineage>
        <taxon>Bacteria</taxon>
        <taxon>Bacillati</taxon>
        <taxon>Bacillota</taxon>
        <taxon>Clostridia</taxon>
        <taxon>Peptostreptococcales</taxon>
        <taxon>Caminicellaceae</taxon>
        <taxon>Maledivibacter</taxon>
    </lineage>
</organism>
<keyword evidence="8 10" id="KW-0012">Acyltransferase</keyword>
<proteinExistence type="inferred from homology"/>
<dbReference type="PIRSF" id="PIRSF010130">
    <property type="entry name" value="PduL"/>
    <property type="match status" value="1"/>
</dbReference>
<evidence type="ECO:0000256" key="10">
    <source>
        <dbReference type="PIRNR" id="PIRNR010130"/>
    </source>
</evidence>
<comment type="cofactor">
    <cofactor evidence="1">
        <name>Zn(2+)</name>
        <dbReference type="ChEBI" id="CHEBI:29105"/>
    </cofactor>
</comment>
<dbReference type="UniPathway" id="UPA00621"/>
<dbReference type="EMBL" id="FUZT01000017">
    <property type="protein sequence ID" value="SKC88568.1"/>
    <property type="molecule type" value="Genomic_DNA"/>
</dbReference>
<evidence type="ECO:0000256" key="7">
    <source>
        <dbReference type="ARBA" id="ARBA00022833"/>
    </source>
</evidence>
<dbReference type="GO" id="GO:0016747">
    <property type="term" value="F:acyltransferase activity, transferring groups other than amino-acyl groups"/>
    <property type="evidence" value="ECO:0007669"/>
    <property type="project" value="InterPro"/>
</dbReference>
<dbReference type="STRING" id="36842.SAMN02194393_04911"/>
<dbReference type="GO" id="GO:0051144">
    <property type="term" value="P:1,2-propanediol catabolic process"/>
    <property type="evidence" value="ECO:0007669"/>
    <property type="project" value="UniProtKB-UniPathway"/>
</dbReference>
<reference evidence="11 12" key="1">
    <citation type="submission" date="2017-02" db="EMBL/GenBank/DDBJ databases">
        <authorList>
            <person name="Peterson S.W."/>
        </authorList>
    </citation>
    <scope>NUCLEOTIDE SEQUENCE [LARGE SCALE GENOMIC DNA]</scope>
    <source>
        <strain evidence="11 12">M1</strain>
    </source>
</reference>
<evidence type="ECO:0000256" key="2">
    <source>
        <dbReference type="ARBA" id="ARBA00007342"/>
    </source>
</evidence>
<evidence type="ECO:0000256" key="1">
    <source>
        <dbReference type="ARBA" id="ARBA00001947"/>
    </source>
</evidence>
<dbReference type="AlphaFoldDB" id="A0A1T5MKY1"/>
<evidence type="ECO:0000256" key="9">
    <source>
        <dbReference type="ARBA" id="ARBA00047589"/>
    </source>
</evidence>
<evidence type="ECO:0000313" key="11">
    <source>
        <dbReference type="EMBL" id="SKC88568.1"/>
    </source>
</evidence>